<dbReference type="Proteomes" id="UP000285324">
    <property type="component" value="Unassembled WGS sequence"/>
</dbReference>
<protein>
    <recommendedName>
        <fullName evidence="4">ABC transporter substrate-binding protein</fullName>
    </recommendedName>
</protein>
<dbReference type="InterPro" id="IPR005064">
    <property type="entry name" value="BUG"/>
</dbReference>
<dbReference type="RefSeq" id="WP_118931858.1">
    <property type="nucleotide sequence ID" value="NZ_CP061008.1"/>
</dbReference>
<accession>A0A424WI58</accession>
<sequence>MSDTQMLHVPYRGAAPMEAGLMSKEVDFGLDTLSGVPLIKAGKLKALAVSTAQRWHDLPEVPAVAELGYPGFDISFWVGIFSPARLALRLAHQAHAFEHGVVVRTGKGSELLEDPFVQKAYLGV</sequence>
<dbReference type="OrthoDB" id="8678477at2"/>
<dbReference type="PANTHER" id="PTHR42928:SF5">
    <property type="entry name" value="BLR1237 PROTEIN"/>
    <property type="match status" value="1"/>
</dbReference>
<dbReference type="EMBL" id="QVXO01000005">
    <property type="protein sequence ID" value="RPJ92889.1"/>
    <property type="molecule type" value="Genomic_DNA"/>
</dbReference>
<dbReference type="PANTHER" id="PTHR42928">
    <property type="entry name" value="TRICARBOXYLATE-BINDING PROTEIN"/>
    <property type="match status" value="1"/>
</dbReference>
<name>A0A424WI58_ALCXX</name>
<dbReference type="Gene3D" id="3.40.190.10">
    <property type="entry name" value="Periplasmic binding protein-like II"/>
    <property type="match status" value="1"/>
</dbReference>
<reference evidence="2 3" key="1">
    <citation type="submission" date="2018-08" db="EMBL/GenBank/DDBJ databases">
        <title>Achromobacter xylosoxidans Genome sequencing and assembly.</title>
        <authorList>
            <person name="Wang R."/>
            <person name="Rensing C."/>
            <person name="Li Y."/>
        </authorList>
    </citation>
    <scope>NUCLEOTIDE SEQUENCE [LARGE SCALE GENOMIC DNA]</scope>
    <source>
        <strain evidence="2 3">GD003A</strain>
    </source>
</reference>
<gene>
    <name evidence="2" type="ORF">DY367_05185</name>
</gene>
<dbReference type="Pfam" id="PF03401">
    <property type="entry name" value="TctC"/>
    <property type="match status" value="1"/>
</dbReference>
<comment type="caution">
    <text evidence="2">The sequence shown here is derived from an EMBL/GenBank/DDBJ whole genome shotgun (WGS) entry which is preliminary data.</text>
</comment>
<dbReference type="AlphaFoldDB" id="A0A424WI58"/>
<dbReference type="InterPro" id="IPR042100">
    <property type="entry name" value="Bug_dom1"/>
</dbReference>
<comment type="similarity">
    <text evidence="1">Belongs to the UPF0065 (bug) family.</text>
</comment>
<evidence type="ECO:0000313" key="2">
    <source>
        <dbReference type="EMBL" id="RPJ92889.1"/>
    </source>
</evidence>
<dbReference type="Gene3D" id="3.40.190.150">
    <property type="entry name" value="Bordetella uptake gene, domain 1"/>
    <property type="match status" value="1"/>
</dbReference>
<evidence type="ECO:0000256" key="1">
    <source>
        <dbReference type="ARBA" id="ARBA00006987"/>
    </source>
</evidence>
<evidence type="ECO:0000313" key="3">
    <source>
        <dbReference type="Proteomes" id="UP000285324"/>
    </source>
</evidence>
<evidence type="ECO:0008006" key="4">
    <source>
        <dbReference type="Google" id="ProtNLM"/>
    </source>
</evidence>
<organism evidence="2 3">
    <name type="scientific">Alcaligenes xylosoxydans xylosoxydans</name>
    <name type="common">Achromobacter xylosoxidans</name>
    <dbReference type="NCBI Taxonomy" id="85698"/>
    <lineage>
        <taxon>Bacteria</taxon>
        <taxon>Pseudomonadati</taxon>
        <taxon>Pseudomonadota</taxon>
        <taxon>Betaproteobacteria</taxon>
        <taxon>Burkholderiales</taxon>
        <taxon>Alcaligenaceae</taxon>
        <taxon>Achromobacter</taxon>
    </lineage>
</organism>
<proteinExistence type="inferred from homology"/>